<dbReference type="Proteomes" id="UP000324222">
    <property type="component" value="Unassembled WGS sequence"/>
</dbReference>
<dbReference type="AlphaFoldDB" id="A0A5B7K4T2"/>
<name>A0A5B7K4T2_PORTR</name>
<accession>A0A5B7K4T2</accession>
<dbReference type="EMBL" id="VSRR010127673">
    <property type="protein sequence ID" value="MPD01564.1"/>
    <property type="molecule type" value="Genomic_DNA"/>
</dbReference>
<sequence>MEVRGLMASLHYFNPFSTGTQFFPSVLCTII</sequence>
<organism evidence="1 2">
    <name type="scientific">Portunus trituberculatus</name>
    <name type="common">Swimming crab</name>
    <name type="synonym">Neptunus trituberculatus</name>
    <dbReference type="NCBI Taxonomy" id="210409"/>
    <lineage>
        <taxon>Eukaryota</taxon>
        <taxon>Metazoa</taxon>
        <taxon>Ecdysozoa</taxon>
        <taxon>Arthropoda</taxon>
        <taxon>Crustacea</taxon>
        <taxon>Multicrustacea</taxon>
        <taxon>Malacostraca</taxon>
        <taxon>Eumalacostraca</taxon>
        <taxon>Eucarida</taxon>
        <taxon>Decapoda</taxon>
        <taxon>Pleocyemata</taxon>
        <taxon>Brachyura</taxon>
        <taxon>Eubrachyura</taxon>
        <taxon>Portunoidea</taxon>
        <taxon>Portunidae</taxon>
        <taxon>Portuninae</taxon>
        <taxon>Portunus</taxon>
    </lineage>
</organism>
<comment type="caution">
    <text evidence="1">The sequence shown here is derived from an EMBL/GenBank/DDBJ whole genome shotgun (WGS) entry which is preliminary data.</text>
</comment>
<keyword evidence="2" id="KW-1185">Reference proteome</keyword>
<reference evidence="1 2" key="1">
    <citation type="submission" date="2019-05" db="EMBL/GenBank/DDBJ databases">
        <title>Another draft genome of Portunus trituberculatus and its Hox gene families provides insights of decapod evolution.</title>
        <authorList>
            <person name="Jeong J.-H."/>
            <person name="Song I."/>
            <person name="Kim S."/>
            <person name="Choi T."/>
            <person name="Kim D."/>
            <person name="Ryu S."/>
            <person name="Kim W."/>
        </authorList>
    </citation>
    <scope>NUCLEOTIDE SEQUENCE [LARGE SCALE GENOMIC DNA]</scope>
    <source>
        <tissue evidence="1">Muscle</tissue>
    </source>
</reference>
<gene>
    <name evidence="1" type="ORF">E2C01_097098</name>
</gene>
<evidence type="ECO:0000313" key="1">
    <source>
        <dbReference type="EMBL" id="MPD01564.1"/>
    </source>
</evidence>
<proteinExistence type="predicted"/>
<evidence type="ECO:0000313" key="2">
    <source>
        <dbReference type="Proteomes" id="UP000324222"/>
    </source>
</evidence>
<protein>
    <submittedName>
        <fullName evidence="1">Uncharacterized protein</fullName>
    </submittedName>
</protein>